<dbReference type="Gene3D" id="3.90.70.80">
    <property type="match status" value="1"/>
</dbReference>
<evidence type="ECO:0000313" key="3">
    <source>
        <dbReference type="Proteomes" id="UP000663862"/>
    </source>
</evidence>
<reference evidence="2" key="1">
    <citation type="submission" date="2021-02" db="EMBL/GenBank/DDBJ databases">
        <authorList>
            <person name="Nowell W R."/>
        </authorList>
    </citation>
    <scope>NUCLEOTIDE SEQUENCE</scope>
</reference>
<dbReference type="AlphaFoldDB" id="A0A820UC50"/>
<dbReference type="SUPFAM" id="SSF54001">
    <property type="entry name" value="Cysteine proteinases"/>
    <property type="match status" value="1"/>
</dbReference>
<dbReference type="InterPro" id="IPR005135">
    <property type="entry name" value="Endo/exonuclease/phosphatase"/>
</dbReference>
<accession>A0A820UC50</accession>
<gene>
    <name evidence="2" type="ORF">TSG867_LOCUS19341</name>
</gene>
<proteinExistence type="predicted"/>
<dbReference type="InterPro" id="IPR003323">
    <property type="entry name" value="OTU_dom"/>
</dbReference>
<protein>
    <recommendedName>
        <fullName evidence="1">OTU domain-containing protein</fullName>
    </recommendedName>
</protein>
<dbReference type="Proteomes" id="UP000663862">
    <property type="component" value="Unassembled WGS sequence"/>
</dbReference>
<dbReference type="EMBL" id="CAJOBQ010001345">
    <property type="protein sequence ID" value="CAF4479258.1"/>
    <property type="molecule type" value="Genomic_DNA"/>
</dbReference>
<dbReference type="Pfam" id="PF02338">
    <property type="entry name" value="OTU"/>
    <property type="match status" value="1"/>
</dbReference>
<dbReference type="InterPro" id="IPR038765">
    <property type="entry name" value="Papain-like_cys_pep_sf"/>
</dbReference>
<feature type="non-terminal residue" evidence="2">
    <location>
        <position position="1"/>
    </location>
</feature>
<dbReference type="Pfam" id="PF14529">
    <property type="entry name" value="Exo_endo_phos_2"/>
    <property type="match status" value="1"/>
</dbReference>
<evidence type="ECO:0000313" key="2">
    <source>
        <dbReference type="EMBL" id="CAF4479258.1"/>
    </source>
</evidence>
<evidence type="ECO:0000259" key="1">
    <source>
        <dbReference type="PROSITE" id="PS50802"/>
    </source>
</evidence>
<dbReference type="GO" id="GO:0004843">
    <property type="term" value="F:cysteine-type deubiquitinase activity"/>
    <property type="evidence" value="ECO:0007669"/>
    <property type="project" value="TreeGrafter"/>
</dbReference>
<organism evidence="2 3">
    <name type="scientific">Rotaria socialis</name>
    <dbReference type="NCBI Taxonomy" id="392032"/>
    <lineage>
        <taxon>Eukaryota</taxon>
        <taxon>Metazoa</taxon>
        <taxon>Spiralia</taxon>
        <taxon>Gnathifera</taxon>
        <taxon>Rotifera</taxon>
        <taxon>Eurotatoria</taxon>
        <taxon>Bdelloidea</taxon>
        <taxon>Philodinida</taxon>
        <taxon>Philodinidae</taxon>
        <taxon>Rotaria</taxon>
    </lineage>
</organism>
<dbReference type="InterPro" id="IPR036691">
    <property type="entry name" value="Endo/exonu/phosph_ase_sf"/>
</dbReference>
<dbReference type="GO" id="GO:0016579">
    <property type="term" value="P:protein deubiquitination"/>
    <property type="evidence" value="ECO:0007669"/>
    <property type="project" value="TreeGrafter"/>
</dbReference>
<dbReference type="Gene3D" id="3.60.10.10">
    <property type="entry name" value="Endonuclease/exonuclease/phosphatase"/>
    <property type="match status" value="1"/>
</dbReference>
<name>A0A820UC50_9BILA</name>
<dbReference type="PROSITE" id="PS50802">
    <property type="entry name" value="OTU"/>
    <property type="match status" value="1"/>
</dbReference>
<dbReference type="PANTHER" id="PTHR12419">
    <property type="entry name" value="OTU DOMAIN CONTAINING PROTEIN"/>
    <property type="match status" value="1"/>
</dbReference>
<sequence>NHIEYSSIKIDDICIISVYNSPNSTFDVLKRHINEVITASKRFCENIIVVGDFNINLKIKTNYKFIEYMKSFGLTLINKLNKNSTNAKTQIDYCFANVDGWKCDYFESLTSFHKPLWIRKHEIDSQLHVDENEQIRTDMPLNLGDLSIDDRSDVMDIDDQSSFEQTHTDISFNINDFHTDDQPEIMEIDEQSSFENYEMTDEENDQIHTDISFNLKELKTDGLRASTIFDGKSPIETYEIVDLNTRRILDHFLLVLDSNNTTDTDQISNQARIINDLIEKSPFITVHNKDQSVRLKPKTEYSVQAFDSVYARTRTTGDGNCLYSSLSIINIGSEKLTHSMRLLAVNAMINSRDYFEGLCKLLHYSFEEQLKRTAMDTIWGGEVQIQALSIALFHPIYSYIQFNSDPENRHYISSSIKLQELVDRFVKGTAGGHLKYIGYKSDMNKLGFCLYYNGIHYDALLPFQDNPQQFLPHFDLINMSL</sequence>
<dbReference type="SUPFAM" id="SSF56219">
    <property type="entry name" value="DNase I-like"/>
    <property type="match status" value="1"/>
</dbReference>
<comment type="caution">
    <text evidence="2">The sequence shown here is derived from an EMBL/GenBank/DDBJ whole genome shotgun (WGS) entry which is preliminary data.</text>
</comment>
<dbReference type="InterPro" id="IPR050704">
    <property type="entry name" value="Peptidase_C85-like"/>
</dbReference>
<feature type="domain" description="OTU" evidence="1">
    <location>
        <begin position="310"/>
        <end position="463"/>
    </location>
</feature>